<accession>A0A5R9FM90</accession>
<feature type="compositionally biased region" description="Basic and acidic residues" evidence="1">
    <location>
        <begin position="101"/>
        <end position="129"/>
    </location>
</feature>
<sequence length="404" mass="42281">MAGKRPAFPNIGWDPTPGDVDDTRDLAKKLGGLASELSTTLHELERIEAGAWKGRTAVAFTEYVGKDVTPLIRKSHGSFDKASRALHRWAKELQDFQDEADRLEKSAGEKLEAKETAQQKSDAKGDGKGSEALGKASGAVDEVTSKVHDLEERYKRAAGNISKELDKAGDIAPDEPGFWDKLTQGVAEAWDAVGDWLKEHADLIKQIGDVLSLISSALGVLAIITAPFEPIGAIFAAAAMVTSGAALLTHLVAKAAGADVSWVDIGFDALGILPGIKGLTGTAELAKGTNAMARAAKLGSGYEGAQATSKMFVLFGPAKTIPVIKLGEGGSRTALAVESGLQNIRQGQWLGTQGINLIGSKLPFVKSAEVIAPMGNAGRALDATIKAGLTGHKANTIAHNDYGN</sequence>
<name>A0A5R9FM90_9ACTN</name>
<dbReference type="EMBL" id="VBZC01000047">
    <property type="protein sequence ID" value="TLS41973.1"/>
    <property type="molecule type" value="Genomic_DNA"/>
</dbReference>
<dbReference type="RefSeq" id="WP_138048911.1">
    <property type="nucleotide sequence ID" value="NZ_VBZC01000047.1"/>
</dbReference>
<evidence type="ECO:0000313" key="3">
    <source>
        <dbReference type="Proteomes" id="UP000305906"/>
    </source>
</evidence>
<protein>
    <submittedName>
        <fullName evidence="2">Methyl-accepting chemotaxis protein</fullName>
    </submittedName>
</protein>
<evidence type="ECO:0000256" key="1">
    <source>
        <dbReference type="SAM" id="MobiDB-lite"/>
    </source>
</evidence>
<feature type="region of interest" description="Disordered" evidence="1">
    <location>
        <begin position="1"/>
        <end position="20"/>
    </location>
</feature>
<feature type="region of interest" description="Disordered" evidence="1">
    <location>
        <begin position="101"/>
        <end position="140"/>
    </location>
</feature>
<keyword evidence="3" id="KW-1185">Reference proteome</keyword>
<comment type="caution">
    <text evidence="2">The sequence shown here is derived from an EMBL/GenBank/DDBJ whole genome shotgun (WGS) entry which is preliminary data.</text>
</comment>
<evidence type="ECO:0000313" key="2">
    <source>
        <dbReference type="EMBL" id="TLS41973.1"/>
    </source>
</evidence>
<reference evidence="2 3" key="1">
    <citation type="submission" date="2019-05" db="EMBL/GenBank/DDBJ databases">
        <title>Streptomyces sp. NEAU-C151, a novel actinomycete isolated from soil.</title>
        <authorList>
            <person name="Han L."/>
            <person name="Jiang H."/>
        </authorList>
    </citation>
    <scope>NUCLEOTIDE SEQUENCE [LARGE SCALE GENOMIC DNA]</scope>
    <source>
        <strain evidence="2 3">NEAU-C151</strain>
    </source>
</reference>
<proteinExistence type="predicted"/>
<dbReference type="Proteomes" id="UP000305906">
    <property type="component" value="Unassembled WGS sequence"/>
</dbReference>
<dbReference type="AlphaFoldDB" id="A0A5R9FM90"/>
<gene>
    <name evidence="2" type="ORF">FE633_33400</name>
</gene>
<organism evidence="2 3">
    <name type="scientific">Streptomyces montanus</name>
    <dbReference type="NCBI Taxonomy" id="2580423"/>
    <lineage>
        <taxon>Bacteria</taxon>
        <taxon>Bacillati</taxon>
        <taxon>Actinomycetota</taxon>
        <taxon>Actinomycetes</taxon>
        <taxon>Kitasatosporales</taxon>
        <taxon>Streptomycetaceae</taxon>
        <taxon>Streptomyces</taxon>
    </lineage>
</organism>